<dbReference type="Pfam" id="PF10824">
    <property type="entry name" value="T7SS_ESX_EspC"/>
    <property type="match status" value="1"/>
</dbReference>
<dbReference type="RefSeq" id="WP_331215234.1">
    <property type="nucleotide sequence ID" value="NZ_JAZGQK010000013.1"/>
</dbReference>
<protein>
    <submittedName>
        <fullName evidence="1">Type VII secretion target</fullName>
    </submittedName>
</protein>
<proteinExistence type="predicted"/>
<evidence type="ECO:0000313" key="2">
    <source>
        <dbReference type="Proteomes" id="UP001332243"/>
    </source>
</evidence>
<comment type="caution">
    <text evidence="1">The sequence shown here is derived from an EMBL/GenBank/DDBJ whole genome shotgun (WGS) entry which is preliminary data.</text>
</comment>
<evidence type="ECO:0000313" key="1">
    <source>
        <dbReference type="EMBL" id="MEE6260106.1"/>
    </source>
</evidence>
<reference evidence="1 2" key="1">
    <citation type="submission" date="2024-01" db="EMBL/GenBank/DDBJ databases">
        <title>Genome insights into Plantactinospora sonchi sp. nov.</title>
        <authorList>
            <person name="Wang L."/>
        </authorList>
    </citation>
    <scope>NUCLEOTIDE SEQUENCE [LARGE SCALE GENOMIC DNA]</scope>
    <source>
        <strain evidence="1 2">NEAU-QY2</strain>
    </source>
</reference>
<accession>A0ABU7RUR2</accession>
<name>A0ABU7RUR2_9ACTN</name>
<keyword evidence="2" id="KW-1185">Reference proteome</keyword>
<organism evidence="1 2">
    <name type="scientific">Plantactinospora sonchi</name>
    <dbReference type="NCBI Taxonomy" id="1544735"/>
    <lineage>
        <taxon>Bacteria</taxon>
        <taxon>Bacillati</taxon>
        <taxon>Actinomycetota</taxon>
        <taxon>Actinomycetes</taxon>
        <taxon>Micromonosporales</taxon>
        <taxon>Micromonosporaceae</taxon>
        <taxon>Plantactinospora</taxon>
    </lineage>
</organism>
<gene>
    <name evidence="1" type="ORF">V1633_16565</name>
</gene>
<dbReference type="InterPro" id="IPR022536">
    <property type="entry name" value="EspC"/>
</dbReference>
<dbReference type="EMBL" id="JAZGQK010000013">
    <property type="protein sequence ID" value="MEE6260106.1"/>
    <property type="molecule type" value="Genomic_DNA"/>
</dbReference>
<dbReference type="Proteomes" id="UP001332243">
    <property type="component" value="Unassembled WGS sequence"/>
</dbReference>
<sequence length="107" mass="11918">MTGFRAAADQIRVHARNVEAVQHRFGAVKAASAHIERNDAAYGLLCQWLPAVLEGRHVRQDELYAYVEENLSLVVQALRQTADAYDNVDGRAAQRIGASYRPTGQPW</sequence>